<keyword evidence="4" id="KW-1185">Reference proteome</keyword>
<dbReference type="Proteomes" id="UP000199019">
    <property type="component" value="Unassembled WGS sequence"/>
</dbReference>
<organism evidence="3 4">
    <name type="scientific">Pedococcus cremeus</name>
    <dbReference type="NCBI Taxonomy" id="587636"/>
    <lineage>
        <taxon>Bacteria</taxon>
        <taxon>Bacillati</taxon>
        <taxon>Actinomycetota</taxon>
        <taxon>Actinomycetes</taxon>
        <taxon>Micrococcales</taxon>
        <taxon>Intrasporangiaceae</taxon>
        <taxon>Pedococcus</taxon>
    </lineage>
</organism>
<dbReference type="STRING" id="587636.SAMN05216199_0111"/>
<evidence type="ECO:0000259" key="2">
    <source>
        <dbReference type="Pfam" id="PF13473"/>
    </source>
</evidence>
<dbReference type="Gene3D" id="2.60.40.420">
    <property type="entry name" value="Cupredoxins - blue copper proteins"/>
    <property type="match status" value="1"/>
</dbReference>
<keyword evidence="1" id="KW-0732">Signal</keyword>
<dbReference type="PANTHER" id="PTHR39192">
    <property type="entry name" value="IRON UPTAKE SYSTEM COMPONENT EFEO"/>
    <property type="match status" value="1"/>
</dbReference>
<proteinExistence type="predicted"/>
<dbReference type="RefSeq" id="WP_091762499.1">
    <property type="nucleotide sequence ID" value="NZ_FOHB01000010.1"/>
</dbReference>
<dbReference type="InterPro" id="IPR050894">
    <property type="entry name" value="EfeM/EfeO_iron_uptake"/>
</dbReference>
<sequence>MRITPAPAAVGAALLLGLTACGGSDSGEGAKGSGGSAATSGAVVVEATDTECRVSRTTSAAGTVEFQVSNKGTQVNEFYIYAKDGRVLGEVENITPGLSRTLKVELSQPGTYETACKPGMKGDGIRADFTVTG</sequence>
<gene>
    <name evidence="3" type="ORF">SAMN05216199_0111</name>
</gene>
<feature type="signal peptide" evidence="1">
    <location>
        <begin position="1"/>
        <end position="22"/>
    </location>
</feature>
<dbReference type="InterPro" id="IPR028096">
    <property type="entry name" value="EfeO_Cupredoxin"/>
</dbReference>
<name>A0A1H9XQG9_9MICO</name>
<evidence type="ECO:0000313" key="3">
    <source>
        <dbReference type="EMBL" id="SES48405.1"/>
    </source>
</evidence>
<accession>A0A1H9XQG9</accession>
<feature type="chain" id="PRO_5039520688" evidence="1">
    <location>
        <begin position="23"/>
        <end position="133"/>
    </location>
</feature>
<dbReference type="InterPro" id="IPR008972">
    <property type="entry name" value="Cupredoxin"/>
</dbReference>
<dbReference type="AlphaFoldDB" id="A0A1H9XQG9"/>
<dbReference type="PANTHER" id="PTHR39192:SF1">
    <property type="entry name" value="IRON UPTAKE SYSTEM COMPONENT EFEO"/>
    <property type="match status" value="1"/>
</dbReference>
<dbReference type="PROSITE" id="PS51257">
    <property type="entry name" value="PROKAR_LIPOPROTEIN"/>
    <property type="match status" value="1"/>
</dbReference>
<protein>
    <submittedName>
        <fullName evidence="3">Iron uptake system component EfeO</fullName>
    </submittedName>
</protein>
<feature type="domain" description="EfeO-type cupredoxin-like" evidence="2">
    <location>
        <begin position="37"/>
        <end position="128"/>
    </location>
</feature>
<dbReference type="EMBL" id="FOHB01000010">
    <property type="protein sequence ID" value="SES48405.1"/>
    <property type="molecule type" value="Genomic_DNA"/>
</dbReference>
<dbReference type="Pfam" id="PF13473">
    <property type="entry name" value="Cupredoxin_1"/>
    <property type="match status" value="1"/>
</dbReference>
<evidence type="ECO:0000256" key="1">
    <source>
        <dbReference type="SAM" id="SignalP"/>
    </source>
</evidence>
<dbReference type="SUPFAM" id="SSF49503">
    <property type="entry name" value="Cupredoxins"/>
    <property type="match status" value="1"/>
</dbReference>
<evidence type="ECO:0000313" key="4">
    <source>
        <dbReference type="Proteomes" id="UP000199019"/>
    </source>
</evidence>
<dbReference type="OrthoDB" id="7348379at2"/>
<reference evidence="4" key="1">
    <citation type="submission" date="2016-10" db="EMBL/GenBank/DDBJ databases">
        <authorList>
            <person name="Varghese N."/>
            <person name="Submissions S."/>
        </authorList>
    </citation>
    <scope>NUCLEOTIDE SEQUENCE [LARGE SCALE GENOMIC DNA]</scope>
    <source>
        <strain evidence="4">CGMCC 1.6963</strain>
    </source>
</reference>